<dbReference type="InterPro" id="IPR006127">
    <property type="entry name" value="ZnuA-like"/>
</dbReference>
<dbReference type="GO" id="GO:0030313">
    <property type="term" value="C:cell envelope"/>
    <property type="evidence" value="ECO:0007669"/>
    <property type="project" value="UniProtKB-SubCell"/>
</dbReference>
<reference evidence="5" key="1">
    <citation type="submission" date="2019-05" db="EMBL/GenBank/DDBJ databases">
        <authorList>
            <person name="Naeem R."/>
            <person name="Antony C."/>
            <person name="Guan Q."/>
        </authorList>
    </citation>
    <scope>NUCLEOTIDE SEQUENCE</scope>
    <source>
        <strain evidence="5">2</strain>
    </source>
</reference>
<evidence type="ECO:0000256" key="2">
    <source>
        <dbReference type="ARBA" id="ARBA00022448"/>
    </source>
</evidence>
<keyword evidence="5" id="KW-0449">Lipoprotein</keyword>
<sequence length="320" mass="33411">METIFIYYVVGWGPPEGKYQVRMALGRVALRLPAILLLGSALVGCGPAGTAHPGATAVVASTDVWGSVARAVAGGRLAVKSIITGAEVDPHSYQATPADAAAIADADLVVYNGGGYDPWVHIMLAGHREIPAIDAYSLLGARNEAADEHVFYNLSVAKSVAATIADRLAIIDPGNSTYYRANAAEFGRGADAIANSERAIATTYPAAGVVVTEPVVNYLLAASGLINRTPVTFTMANENDDDPSPADMASVLDLIDHREVAALLINPQTSSAATKDLQAAAQRAGVPVAEVTETLPTGTDYLTWQRNTVNQLTAALRSSR</sequence>
<dbReference type="EMBL" id="LR589079">
    <property type="protein sequence ID" value="VTO97399.1"/>
    <property type="molecule type" value="Genomic_DNA"/>
</dbReference>
<comment type="subcellular location">
    <subcellularLocation>
        <location evidence="1">Cell envelope</location>
    </subcellularLocation>
</comment>
<name>A0A653EIQ8_9MYCO</name>
<dbReference type="PANTHER" id="PTHR42953:SF1">
    <property type="entry name" value="METAL-BINDING PROTEIN HI_0362-RELATED"/>
    <property type="match status" value="1"/>
</dbReference>
<dbReference type="PANTHER" id="PTHR42953">
    <property type="entry name" value="HIGH-AFFINITY ZINC UPTAKE SYSTEM PROTEIN ZNUA-RELATED"/>
    <property type="match status" value="1"/>
</dbReference>
<organism evidence="5">
    <name type="scientific">Mycobacterium riyadhense</name>
    <dbReference type="NCBI Taxonomy" id="486698"/>
    <lineage>
        <taxon>Bacteria</taxon>
        <taxon>Bacillati</taxon>
        <taxon>Actinomycetota</taxon>
        <taxon>Actinomycetes</taxon>
        <taxon>Mycobacteriales</taxon>
        <taxon>Mycobacteriaceae</taxon>
        <taxon>Mycobacterium</taxon>
    </lineage>
</organism>
<keyword evidence="2" id="KW-0813">Transport</keyword>
<dbReference type="GO" id="GO:0030001">
    <property type="term" value="P:metal ion transport"/>
    <property type="evidence" value="ECO:0007669"/>
    <property type="project" value="InterPro"/>
</dbReference>
<dbReference type="SUPFAM" id="SSF53807">
    <property type="entry name" value="Helical backbone' metal receptor"/>
    <property type="match status" value="1"/>
</dbReference>
<evidence type="ECO:0000256" key="4">
    <source>
        <dbReference type="ARBA" id="ARBA00022729"/>
    </source>
</evidence>
<dbReference type="GO" id="GO:0046872">
    <property type="term" value="F:metal ion binding"/>
    <property type="evidence" value="ECO:0007669"/>
    <property type="project" value="UniProtKB-KW"/>
</dbReference>
<dbReference type="InterPro" id="IPR050492">
    <property type="entry name" value="Bact_metal-bind_prot9"/>
</dbReference>
<dbReference type="Gene3D" id="3.40.50.1980">
    <property type="entry name" value="Nitrogenase molybdenum iron protein domain"/>
    <property type="match status" value="2"/>
</dbReference>
<proteinExistence type="predicted"/>
<keyword evidence="3" id="KW-0479">Metal-binding</keyword>
<evidence type="ECO:0000256" key="3">
    <source>
        <dbReference type="ARBA" id="ARBA00022723"/>
    </source>
</evidence>
<evidence type="ECO:0000256" key="1">
    <source>
        <dbReference type="ARBA" id="ARBA00004196"/>
    </source>
</evidence>
<keyword evidence="4" id="KW-0732">Signal</keyword>
<gene>
    <name evidence="5" type="primary">psaA</name>
    <name evidence="5" type="ORF">BIN_B_02032</name>
</gene>
<accession>A0A653EIQ8</accession>
<evidence type="ECO:0000313" key="5">
    <source>
        <dbReference type="EMBL" id="VTO97399.1"/>
    </source>
</evidence>
<dbReference type="AlphaFoldDB" id="A0A653EIQ8"/>
<protein>
    <submittedName>
        <fullName evidence="5">Manganese ABC transporter substrate-binding lipoprotein</fullName>
    </submittedName>
</protein>
<dbReference type="Pfam" id="PF01297">
    <property type="entry name" value="ZnuA"/>
    <property type="match status" value="1"/>
</dbReference>